<name>A0A3N4HFG4_ASCIM</name>
<accession>A0A3N4HFG4</accession>
<protein>
    <submittedName>
        <fullName evidence="1">Uncharacterized protein</fullName>
    </submittedName>
</protein>
<gene>
    <name evidence="1" type="ORF">BJ508DRAFT_334580</name>
</gene>
<sequence length="163" mass="18081">MSEEWKRMVEKDTCVPDYLARLDWTEDFSSVFVMAAYHGSALGNSIFAVQSDSGQRPQDCMLNQMNGAIHILLNERPMLKHDWNARCEGPVWLQRSPTVCMGEDARRDNKCDGVPDYSSQRLAQASTGSEPPILERSASAKTGFRAYSISAAKADVQGKAFTA</sequence>
<evidence type="ECO:0000313" key="2">
    <source>
        <dbReference type="Proteomes" id="UP000275078"/>
    </source>
</evidence>
<evidence type="ECO:0000313" key="1">
    <source>
        <dbReference type="EMBL" id="RPA72889.1"/>
    </source>
</evidence>
<proteinExistence type="predicted"/>
<dbReference type="Proteomes" id="UP000275078">
    <property type="component" value="Unassembled WGS sequence"/>
</dbReference>
<dbReference type="EMBL" id="ML119841">
    <property type="protein sequence ID" value="RPA72889.1"/>
    <property type="molecule type" value="Genomic_DNA"/>
</dbReference>
<dbReference type="AlphaFoldDB" id="A0A3N4HFG4"/>
<keyword evidence="2" id="KW-1185">Reference proteome</keyword>
<organism evidence="1 2">
    <name type="scientific">Ascobolus immersus RN42</name>
    <dbReference type="NCBI Taxonomy" id="1160509"/>
    <lineage>
        <taxon>Eukaryota</taxon>
        <taxon>Fungi</taxon>
        <taxon>Dikarya</taxon>
        <taxon>Ascomycota</taxon>
        <taxon>Pezizomycotina</taxon>
        <taxon>Pezizomycetes</taxon>
        <taxon>Pezizales</taxon>
        <taxon>Ascobolaceae</taxon>
        <taxon>Ascobolus</taxon>
    </lineage>
</organism>
<reference evidence="1 2" key="1">
    <citation type="journal article" date="2018" name="Nat. Ecol. Evol.">
        <title>Pezizomycetes genomes reveal the molecular basis of ectomycorrhizal truffle lifestyle.</title>
        <authorList>
            <person name="Murat C."/>
            <person name="Payen T."/>
            <person name="Noel B."/>
            <person name="Kuo A."/>
            <person name="Morin E."/>
            <person name="Chen J."/>
            <person name="Kohler A."/>
            <person name="Krizsan K."/>
            <person name="Balestrini R."/>
            <person name="Da Silva C."/>
            <person name="Montanini B."/>
            <person name="Hainaut M."/>
            <person name="Levati E."/>
            <person name="Barry K.W."/>
            <person name="Belfiori B."/>
            <person name="Cichocki N."/>
            <person name="Clum A."/>
            <person name="Dockter R.B."/>
            <person name="Fauchery L."/>
            <person name="Guy J."/>
            <person name="Iotti M."/>
            <person name="Le Tacon F."/>
            <person name="Lindquist E.A."/>
            <person name="Lipzen A."/>
            <person name="Malagnac F."/>
            <person name="Mello A."/>
            <person name="Molinier V."/>
            <person name="Miyauchi S."/>
            <person name="Poulain J."/>
            <person name="Riccioni C."/>
            <person name="Rubini A."/>
            <person name="Sitrit Y."/>
            <person name="Splivallo R."/>
            <person name="Traeger S."/>
            <person name="Wang M."/>
            <person name="Zifcakova L."/>
            <person name="Wipf D."/>
            <person name="Zambonelli A."/>
            <person name="Paolocci F."/>
            <person name="Nowrousian M."/>
            <person name="Ottonello S."/>
            <person name="Baldrian P."/>
            <person name="Spatafora J.W."/>
            <person name="Henrissat B."/>
            <person name="Nagy L.G."/>
            <person name="Aury J.M."/>
            <person name="Wincker P."/>
            <person name="Grigoriev I.V."/>
            <person name="Bonfante P."/>
            <person name="Martin F.M."/>
        </authorList>
    </citation>
    <scope>NUCLEOTIDE SEQUENCE [LARGE SCALE GENOMIC DNA]</scope>
    <source>
        <strain evidence="1 2">RN42</strain>
    </source>
</reference>